<reference evidence="2" key="1">
    <citation type="journal article" date="2011" name="PLoS Biol.">
        <title>Gene gain and loss during evolution of obligate parasitism in the white rust pathogen of Arabidopsis thaliana.</title>
        <authorList>
            <person name="Kemen E."/>
            <person name="Gardiner A."/>
            <person name="Schultz-Larsen T."/>
            <person name="Kemen A.C."/>
            <person name="Balmuth A.L."/>
            <person name="Robert-Seilaniantz A."/>
            <person name="Bailey K."/>
            <person name="Holub E."/>
            <person name="Studholme D.J."/>
            <person name="Maclean D."/>
            <person name="Jones J.D."/>
        </authorList>
    </citation>
    <scope>NUCLEOTIDE SEQUENCE</scope>
</reference>
<gene>
    <name evidence="2" type="primary">AlNc14C112G6426</name>
    <name evidence="2" type="ORF">ALNC14_072550</name>
</gene>
<protein>
    <submittedName>
        <fullName evidence="2">Uncharacterized protein AlNc14C112G6426</fullName>
    </submittedName>
</protein>
<accession>F0WIM6</accession>
<name>F0WIM6_9STRA</name>
<feature type="region of interest" description="Disordered" evidence="1">
    <location>
        <begin position="89"/>
        <end position="108"/>
    </location>
</feature>
<organism evidence="2">
    <name type="scientific">Albugo laibachii Nc14</name>
    <dbReference type="NCBI Taxonomy" id="890382"/>
    <lineage>
        <taxon>Eukaryota</taxon>
        <taxon>Sar</taxon>
        <taxon>Stramenopiles</taxon>
        <taxon>Oomycota</taxon>
        <taxon>Peronosporomycetes</taxon>
        <taxon>Albuginales</taxon>
        <taxon>Albuginaceae</taxon>
        <taxon>Albugo</taxon>
    </lineage>
</organism>
<evidence type="ECO:0000313" key="2">
    <source>
        <dbReference type="EMBL" id="CCA21112.1"/>
    </source>
</evidence>
<dbReference type="HOGENOM" id="CLU_913412_0_0_1"/>
<reference evidence="2" key="2">
    <citation type="submission" date="2011-02" db="EMBL/GenBank/DDBJ databases">
        <authorList>
            <person name="MacLean D."/>
        </authorList>
    </citation>
    <scope>NUCLEOTIDE SEQUENCE</scope>
</reference>
<dbReference type="EMBL" id="FR824157">
    <property type="protein sequence ID" value="CCA21112.1"/>
    <property type="molecule type" value="Genomic_DNA"/>
</dbReference>
<evidence type="ECO:0000256" key="1">
    <source>
        <dbReference type="SAM" id="MobiDB-lite"/>
    </source>
</evidence>
<dbReference type="AlphaFoldDB" id="F0WIM6"/>
<proteinExistence type="predicted"/>
<sequence length="326" mass="36448">MFHFQTCEAVVLVLPNPVVPLAKPVDAEPKPVVPVVPNPLEGAFVVLPNTPEFDPNVFVVAGVLPKVPKPVDGGGFAAFEKAELPNTEPVVAPEPKLPVDGAPKGDRARIQMRSHRVQSKLYKQFLTNLKRCDSLEKEGDHVLSSLGNLYKRLELQTSGHNMETEQSIFGVLAMCENLPALLYRAHILAIEKCRMFLRGIMADYGRNVEQLKSTSLDYRQAIHCDMDLVPLEGGSSPLLTLEWMEDVANMAQLEMMRKKAIVHYLVTSVDAQRVLALVNGEHWSSKSPYSNMDMQYVRNALMRIAILQRLAYRSDVLAMRVYKSKV</sequence>